<dbReference type="FunFam" id="3.30.565.10:FF:000063">
    <property type="entry name" value="DNA topoisomerase (ATP-hydrolyzing)"/>
    <property type="match status" value="1"/>
</dbReference>
<evidence type="ECO:0000256" key="10">
    <source>
        <dbReference type="ARBA" id="ARBA00023235"/>
    </source>
</evidence>
<dbReference type="Gene3D" id="3.30.565.10">
    <property type="entry name" value="Histidine kinase-like ATPase, C-terminal domain"/>
    <property type="match status" value="1"/>
</dbReference>
<dbReference type="SMART" id="SM00433">
    <property type="entry name" value="TOP2c"/>
    <property type="match status" value="1"/>
</dbReference>
<keyword evidence="14" id="KW-1185">Reference proteome</keyword>
<dbReference type="PANTHER" id="PTHR45866">
    <property type="entry name" value="DNA GYRASE/TOPOISOMERASE SUBUNIT B"/>
    <property type="match status" value="1"/>
</dbReference>
<dbReference type="InterPro" id="IPR013759">
    <property type="entry name" value="Topo_IIA_B_C"/>
</dbReference>
<dbReference type="SUPFAM" id="SSF54211">
    <property type="entry name" value="Ribosomal protein S5 domain 2-like"/>
    <property type="match status" value="1"/>
</dbReference>
<dbReference type="EC" id="5.6.2.2" evidence="3"/>
<evidence type="ECO:0000256" key="2">
    <source>
        <dbReference type="ARBA" id="ARBA00001946"/>
    </source>
</evidence>
<dbReference type="InterPro" id="IPR001241">
    <property type="entry name" value="Topo_IIA"/>
</dbReference>
<keyword evidence="8" id="KW-0799">Topoisomerase</keyword>
<dbReference type="PROSITE" id="PS00177">
    <property type="entry name" value="TOPOISOMERASE_II"/>
    <property type="match status" value="1"/>
</dbReference>
<dbReference type="SUPFAM" id="SSF56719">
    <property type="entry name" value="Type II DNA topoisomerase"/>
    <property type="match status" value="1"/>
</dbReference>
<dbReference type="Gene3D" id="3.40.50.670">
    <property type="match status" value="1"/>
</dbReference>
<sequence length="690" mass="78525">MENHLSLAWLICISNVLYSLQNQPYSIFSTRNVTELCKSVVQKSINFFIFLRWFNYLGYFMSTYNEDSIRSLDWKEHIRLRPGMYIGKLGDGSAYDDGIYVLLKEVVDNSIDEFVMGAGKIIDITVNENKVSVRDYGRGIPIGSVVDVVSKINTGGKYDSKAFQKSVGLNGVGTKAVNALSNQFSVQSYRQNVTRIAQFSKGELVSDEQKETTQRNGTAVIFYPDDSIFKNYKYRLEFVENMIWNYVFLNSGLTINFNGQKFISENGLKDLLERNVDTEGMRYPIIHLRGEDIEIAMTHGQQYGEEYYSFVNGQHTTQGGTHQAAFREAVVKTIREFYKKEFDASDVRASIIGAIAIKVQEPVFESQTKTKLGSQSVGPEGPTVRTFINDFVKKALDDYLHKNPATAEALQKRILQSERERKDIAGIKKLANERAKKASLHNRKLRDCKIHFSDKHERNQETTLFITEGDSASGSITKSRDVQTQAVFSLKGKPLNSYGLTKKIVYENEEFNLLQHALNIEDGIEGLRYNNIVIATDADVDGMHIRLLMMTFFLQFFPDLVKAGHVMILQTPLFRVRNKKETIYCYSDEERIRAIAKLGGKPEITRFKGLGEISPSEFGLFIGEDMRLEPVILSKENKLPQMLEYYMGKNTPDRQHHIVNNLRVELDIEDIAEKAKAEANDEIEAVQEAV</sequence>
<dbReference type="InterPro" id="IPR013760">
    <property type="entry name" value="Topo_IIA-like_dom_sf"/>
</dbReference>
<dbReference type="SUPFAM" id="SSF55874">
    <property type="entry name" value="ATPase domain of HSP90 chaperone/DNA topoisomerase II/histidine kinase"/>
    <property type="match status" value="1"/>
</dbReference>
<gene>
    <name evidence="13" type="ORF">SAMN05421877_11421</name>
</gene>
<comment type="cofactor">
    <cofactor evidence="2">
        <name>Mg(2+)</name>
        <dbReference type="ChEBI" id="CHEBI:18420"/>
    </cofactor>
</comment>
<feature type="domain" description="Toprim" evidence="12">
    <location>
        <begin position="462"/>
        <end position="568"/>
    </location>
</feature>
<dbReference type="InterPro" id="IPR013506">
    <property type="entry name" value="Topo_IIA_bsu_dom2"/>
</dbReference>
<evidence type="ECO:0000256" key="7">
    <source>
        <dbReference type="ARBA" id="ARBA00022842"/>
    </source>
</evidence>
<dbReference type="SMART" id="SM00387">
    <property type="entry name" value="HATPase_c"/>
    <property type="match status" value="1"/>
</dbReference>
<evidence type="ECO:0000256" key="1">
    <source>
        <dbReference type="ARBA" id="ARBA00000185"/>
    </source>
</evidence>
<comment type="subunit">
    <text evidence="11">Heterotetramer composed of ParC and ParE.</text>
</comment>
<evidence type="ECO:0000256" key="8">
    <source>
        <dbReference type="ARBA" id="ARBA00023029"/>
    </source>
</evidence>
<dbReference type="Gene3D" id="3.30.230.10">
    <property type="match status" value="1"/>
</dbReference>
<dbReference type="InterPro" id="IPR036890">
    <property type="entry name" value="HATPase_C_sf"/>
</dbReference>
<evidence type="ECO:0000256" key="9">
    <source>
        <dbReference type="ARBA" id="ARBA00023125"/>
    </source>
</evidence>
<dbReference type="EMBL" id="FNUT01000014">
    <property type="protein sequence ID" value="SEG69455.1"/>
    <property type="molecule type" value="Genomic_DNA"/>
</dbReference>
<protein>
    <recommendedName>
        <fullName evidence="3">DNA topoisomerase (ATP-hydrolyzing)</fullName>
        <ecNumber evidence="3">5.6.2.2</ecNumber>
    </recommendedName>
</protein>
<reference evidence="14" key="1">
    <citation type="submission" date="2016-10" db="EMBL/GenBank/DDBJ databases">
        <authorList>
            <person name="Varghese N."/>
            <person name="Submissions S."/>
        </authorList>
    </citation>
    <scope>NUCLEOTIDE SEQUENCE [LARGE SCALE GENOMIC DNA]</scope>
    <source>
        <strain evidence="14">DSM 22361</strain>
    </source>
</reference>
<dbReference type="InterPro" id="IPR014721">
    <property type="entry name" value="Ribsml_uS5_D2-typ_fold_subgr"/>
</dbReference>
<evidence type="ECO:0000256" key="4">
    <source>
        <dbReference type="ARBA" id="ARBA00022723"/>
    </source>
</evidence>
<dbReference type="CDD" id="cd01030">
    <property type="entry name" value="TOPRIM_TopoIIA_like"/>
    <property type="match status" value="1"/>
</dbReference>
<keyword evidence="6" id="KW-0067">ATP-binding</keyword>
<dbReference type="Proteomes" id="UP000236731">
    <property type="component" value="Unassembled WGS sequence"/>
</dbReference>
<evidence type="ECO:0000256" key="5">
    <source>
        <dbReference type="ARBA" id="ARBA00022741"/>
    </source>
</evidence>
<keyword evidence="9" id="KW-0238">DNA-binding</keyword>
<keyword evidence="4" id="KW-0479">Metal-binding</keyword>
<dbReference type="GO" id="GO:0046872">
    <property type="term" value="F:metal ion binding"/>
    <property type="evidence" value="ECO:0007669"/>
    <property type="project" value="UniProtKB-KW"/>
</dbReference>
<dbReference type="Pfam" id="PF00204">
    <property type="entry name" value="DNA_gyraseB"/>
    <property type="match status" value="1"/>
</dbReference>
<comment type="catalytic activity">
    <reaction evidence="1">
        <text>ATP-dependent breakage, passage and rejoining of double-stranded DNA.</text>
        <dbReference type="EC" id="5.6.2.2"/>
    </reaction>
</comment>
<keyword evidence="7" id="KW-0460">Magnesium</keyword>
<dbReference type="InterPro" id="IPR020568">
    <property type="entry name" value="Ribosomal_Su5_D2-typ_SF"/>
</dbReference>
<dbReference type="InterPro" id="IPR018522">
    <property type="entry name" value="TopoIIA_CS"/>
</dbReference>
<dbReference type="PROSITE" id="PS50880">
    <property type="entry name" value="TOPRIM"/>
    <property type="match status" value="1"/>
</dbReference>
<organism evidence="13 14">
    <name type="scientific">Sphingobacterium lactis</name>
    <dbReference type="NCBI Taxonomy" id="797291"/>
    <lineage>
        <taxon>Bacteria</taxon>
        <taxon>Pseudomonadati</taxon>
        <taxon>Bacteroidota</taxon>
        <taxon>Sphingobacteriia</taxon>
        <taxon>Sphingobacteriales</taxon>
        <taxon>Sphingobacteriaceae</taxon>
        <taxon>Sphingobacterium</taxon>
    </lineage>
</organism>
<dbReference type="GO" id="GO:0003677">
    <property type="term" value="F:DNA binding"/>
    <property type="evidence" value="ECO:0007669"/>
    <property type="project" value="UniProtKB-KW"/>
</dbReference>
<evidence type="ECO:0000313" key="13">
    <source>
        <dbReference type="EMBL" id="SEG69455.1"/>
    </source>
</evidence>
<dbReference type="GO" id="GO:0003918">
    <property type="term" value="F:DNA topoisomerase type II (double strand cut, ATP-hydrolyzing) activity"/>
    <property type="evidence" value="ECO:0007669"/>
    <property type="project" value="UniProtKB-EC"/>
</dbReference>
<evidence type="ECO:0000313" key="14">
    <source>
        <dbReference type="Proteomes" id="UP000236731"/>
    </source>
</evidence>
<dbReference type="FunFam" id="3.40.50.670:FF:000006">
    <property type="entry name" value="DNA topoisomerase (ATP-hydrolyzing)"/>
    <property type="match status" value="1"/>
</dbReference>
<dbReference type="PRINTS" id="PR00418">
    <property type="entry name" value="TPI2FAMILY"/>
</dbReference>
<dbReference type="Pfam" id="PF01751">
    <property type="entry name" value="Toprim"/>
    <property type="match status" value="1"/>
</dbReference>
<dbReference type="InterPro" id="IPR003594">
    <property type="entry name" value="HATPase_dom"/>
</dbReference>
<dbReference type="GO" id="GO:0005524">
    <property type="term" value="F:ATP binding"/>
    <property type="evidence" value="ECO:0007669"/>
    <property type="project" value="UniProtKB-KW"/>
</dbReference>
<name>A0A1H6CA04_9SPHI</name>
<dbReference type="Pfam" id="PF02518">
    <property type="entry name" value="HATPase_c"/>
    <property type="match status" value="1"/>
</dbReference>
<dbReference type="AlphaFoldDB" id="A0A1H6CA04"/>
<keyword evidence="10 13" id="KW-0413">Isomerase</keyword>
<evidence type="ECO:0000256" key="6">
    <source>
        <dbReference type="ARBA" id="ARBA00022840"/>
    </source>
</evidence>
<evidence type="ECO:0000256" key="3">
    <source>
        <dbReference type="ARBA" id="ARBA00012895"/>
    </source>
</evidence>
<evidence type="ECO:0000259" key="12">
    <source>
        <dbReference type="PROSITE" id="PS50880"/>
    </source>
</evidence>
<dbReference type="CDD" id="cd00822">
    <property type="entry name" value="TopoII_Trans_DNA_gyrase"/>
    <property type="match status" value="1"/>
</dbReference>
<dbReference type="InterPro" id="IPR006171">
    <property type="entry name" value="TOPRIM_dom"/>
</dbReference>
<keyword evidence="5" id="KW-0547">Nucleotide-binding</keyword>
<dbReference type="PANTHER" id="PTHR45866:SF2">
    <property type="entry name" value="DNA TOPOISOMERASE (ATP-HYDROLYZING)"/>
    <property type="match status" value="1"/>
</dbReference>
<accession>A0A1H6CA04</accession>
<evidence type="ECO:0000256" key="11">
    <source>
        <dbReference type="ARBA" id="ARBA00063644"/>
    </source>
</evidence>
<dbReference type="GO" id="GO:0006265">
    <property type="term" value="P:DNA topological change"/>
    <property type="evidence" value="ECO:0007669"/>
    <property type="project" value="InterPro"/>
</dbReference>
<proteinExistence type="predicted"/>